<dbReference type="InterPro" id="IPR037135">
    <property type="entry name" value="DUF1653-like_dom_sf"/>
</dbReference>
<dbReference type="InterPro" id="IPR023387">
    <property type="entry name" value="DUF1653-like_dom"/>
</dbReference>
<dbReference type="Gene3D" id="2.30.30.320">
    <property type="entry name" value="DUF1653-like domain"/>
    <property type="match status" value="1"/>
</dbReference>
<organism evidence="2 3">
    <name type="scientific">Ferrigenium kumadai</name>
    <dbReference type="NCBI Taxonomy" id="1682490"/>
    <lineage>
        <taxon>Bacteria</taxon>
        <taxon>Pseudomonadati</taxon>
        <taxon>Pseudomonadota</taxon>
        <taxon>Betaproteobacteria</taxon>
        <taxon>Nitrosomonadales</taxon>
        <taxon>Gallionellaceae</taxon>
        <taxon>Ferrigenium</taxon>
    </lineage>
</organism>
<evidence type="ECO:0000313" key="2">
    <source>
        <dbReference type="EMBL" id="BBI99462.1"/>
    </source>
</evidence>
<name>A0AAN1SYP4_9PROT</name>
<sequence length="63" mass="7364">MKYRHYKGGIYEIICEARLESDPNVMMIVYKSEDGLIWTRPSGIFFELVQHEGKDVQRFAPIG</sequence>
<dbReference type="Pfam" id="PF07866">
    <property type="entry name" value="DUF1653"/>
    <property type="match status" value="1"/>
</dbReference>
<dbReference type="KEGG" id="fku:FGKAn22_11550"/>
<evidence type="ECO:0000259" key="1">
    <source>
        <dbReference type="Pfam" id="PF07866"/>
    </source>
</evidence>
<feature type="domain" description="DUF1653" evidence="1">
    <location>
        <begin position="2"/>
        <end position="60"/>
    </location>
</feature>
<dbReference type="RefSeq" id="WP_212787037.1">
    <property type="nucleotide sequence ID" value="NZ_AP019536.1"/>
</dbReference>
<dbReference type="Proteomes" id="UP001319121">
    <property type="component" value="Chromosome"/>
</dbReference>
<proteinExistence type="predicted"/>
<dbReference type="AlphaFoldDB" id="A0AAN1SYP4"/>
<evidence type="ECO:0000313" key="3">
    <source>
        <dbReference type="Proteomes" id="UP001319121"/>
    </source>
</evidence>
<protein>
    <recommendedName>
        <fullName evidence="1">DUF1653 domain-containing protein</fullName>
    </recommendedName>
</protein>
<dbReference type="EMBL" id="AP019536">
    <property type="protein sequence ID" value="BBI99462.1"/>
    <property type="molecule type" value="Genomic_DNA"/>
</dbReference>
<keyword evidence="3" id="KW-1185">Reference proteome</keyword>
<reference evidence="2 3" key="1">
    <citation type="submission" date="2019-03" db="EMBL/GenBank/DDBJ databases">
        <title>Complete genome sequence of Ferrigenium kumadai strain An22, a microaerophilic iron-oxidizing bacterium isolated from a paddy field soil.</title>
        <authorList>
            <person name="Watanabe T."/>
            <person name="Asakawa S."/>
        </authorList>
    </citation>
    <scope>NUCLEOTIDE SEQUENCE [LARGE SCALE GENOMIC DNA]</scope>
    <source>
        <strain evidence="2 3">An22</strain>
    </source>
</reference>
<accession>A0AAN1SYP4</accession>
<gene>
    <name evidence="2" type="ORF">FGKAn22_11550</name>
</gene>